<feature type="chain" id="PRO_5017852405" description="Phospholipase B-like" evidence="7">
    <location>
        <begin position="19"/>
        <end position="178"/>
    </location>
</feature>
<feature type="signal peptide" evidence="7">
    <location>
        <begin position="1"/>
        <end position="18"/>
    </location>
</feature>
<keyword evidence="9" id="KW-1185">Reference proteome</keyword>
<evidence type="ECO:0000256" key="7">
    <source>
        <dbReference type="RuleBase" id="RU364138"/>
    </source>
</evidence>
<sequence length="178" mass="20484">MLAAYLATLFLITKLATATTEGKDERYTYNQMCVVEGKLTVLNGFDCREQVAVAKWRNSVNASGWTFLEVETYSKFNPELQAYAAGYLEGVLSRQVLRYHIQNAVEDYCKNFTQYCERMTSFLTENQKYIKEKINATPRDDVYWSAVNRTYHQLTGLIAGYEGREITPGITYEIHPIL</sequence>
<evidence type="ECO:0000256" key="5">
    <source>
        <dbReference type="ARBA" id="ARBA00023098"/>
    </source>
</evidence>
<keyword evidence="4 7" id="KW-0442">Lipid degradation</keyword>
<evidence type="ECO:0000256" key="4">
    <source>
        <dbReference type="ARBA" id="ARBA00022963"/>
    </source>
</evidence>
<dbReference type="EC" id="3.1.1.-" evidence="7"/>
<accession>A0A3P7KZ19</accession>
<dbReference type="PANTHER" id="PTHR12370">
    <property type="entry name" value="PHOSPHOLIPASE B-RELATED"/>
    <property type="match status" value="1"/>
</dbReference>
<evidence type="ECO:0000256" key="2">
    <source>
        <dbReference type="ARBA" id="ARBA00022729"/>
    </source>
</evidence>
<dbReference type="InterPro" id="IPR043041">
    <property type="entry name" value="PLipase_B-like_dom2"/>
</dbReference>
<dbReference type="Pfam" id="PF04916">
    <property type="entry name" value="Phospholip_B"/>
    <property type="match status" value="1"/>
</dbReference>
<comment type="function">
    <text evidence="7">Putative phospholipase.</text>
</comment>
<keyword evidence="5 7" id="KW-0443">Lipid metabolism</keyword>
<dbReference type="GO" id="GO:0004620">
    <property type="term" value="F:phospholipase activity"/>
    <property type="evidence" value="ECO:0007669"/>
    <property type="project" value="InterPro"/>
</dbReference>
<keyword evidence="6" id="KW-0325">Glycoprotein</keyword>
<dbReference type="AlphaFoldDB" id="A0A3P7KZ19"/>
<dbReference type="GO" id="GO:0009395">
    <property type="term" value="P:phospholipid catabolic process"/>
    <property type="evidence" value="ECO:0007669"/>
    <property type="project" value="TreeGrafter"/>
</dbReference>
<dbReference type="EMBL" id="UYYB01095735">
    <property type="protein sequence ID" value="VDM75715.1"/>
    <property type="molecule type" value="Genomic_DNA"/>
</dbReference>
<keyword evidence="2 7" id="KW-0732">Signal</keyword>
<comment type="similarity">
    <text evidence="1 7">Belongs to the phospholipase B-like family.</text>
</comment>
<name>A0A3P7KZ19_STRVU</name>
<gene>
    <name evidence="8" type="ORF">SVUK_LOCUS10713</name>
</gene>
<dbReference type="Proteomes" id="UP000270094">
    <property type="component" value="Unassembled WGS sequence"/>
</dbReference>
<dbReference type="Gene3D" id="2.10.70.60">
    <property type="entry name" value="Phospholipase B-like, domain 1"/>
    <property type="match status" value="1"/>
</dbReference>
<dbReference type="InterPro" id="IPR043040">
    <property type="entry name" value="PLipase_B-like_dom1"/>
</dbReference>
<dbReference type="OrthoDB" id="443524at2759"/>
<keyword evidence="3 7" id="KW-0378">Hydrolase</keyword>
<proteinExistence type="inferred from homology"/>
<dbReference type="GO" id="GO:0005576">
    <property type="term" value="C:extracellular region"/>
    <property type="evidence" value="ECO:0007669"/>
    <property type="project" value="TreeGrafter"/>
</dbReference>
<evidence type="ECO:0000313" key="8">
    <source>
        <dbReference type="EMBL" id="VDM75715.1"/>
    </source>
</evidence>
<organism evidence="8 9">
    <name type="scientific">Strongylus vulgaris</name>
    <name type="common">Blood worm</name>
    <dbReference type="NCBI Taxonomy" id="40348"/>
    <lineage>
        <taxon>Eukaryota</taxon>
        <taxon>Metazoa</taxon>
        <taxon>Ecdysozoa</taxon>
        <taxon>Nematoda</taxon>
        <taxon>Chromadorea</taxon>
        <taxon>Rhabditida</taxon>
        <taxon>Rhabditina</taxon>
        <taxon>Rhabditomorpha</taxon>
        <taxon>Strongyloidea</taxon>
        <taxon>Strongylidae</taxon>
        <taxon>Strongylus</taxon>
    </lineage>
</organism>
<protein>
    <recommendedName>
        <fullName evidence="7">Phospholipase B-like</fullName>
        <ecNumber evidence="7">3.1.1.-</ecNumber>
    </recommendedName>
</protein>
<evidence type="ECO:0000256" key="1">
    <source>
        <dbReference type="ARBA" id="ARBA00007835"/>
    </source>
</evidence>
<evidence type="ECO:0000256" key="3">
    <source>
        <dbReference type="ARBA" id="ARBA00022801"/>
    </source>
</evidence>
<reference evidence="8 9" key="1">
    <citation type="submission" date="2018-11" db="EMBL/GenBank/DDBJ databases">
        <authorList>
            <consortium name="Pathogen Informatics"/>
        </authorList>
    </citation>
    <scope>NUCLEOTIDE SEQUENCE [LARGE SCALE GENOMIC DNA]</scope>
</reference>
<dbReference type="Gene3D" id="1.10.439.20">
    <property type="entry name" value="Phospholipase B-like, domain 2"/>
    <property type="match status" value="1"/>
</dbReference>
<evidence type="ECO:0000256" key="6">
    <source>
        <dbReference type="ARBA" id="ARBA00023180"/>
    </source>
</evidence>
<dbReference type="InterPro" id="IPR007000">
    <property type="entry name" value="PLipase_B-like"/>
</dbReference>
<dbReference type="PANTHER" id="PTHR12370:SF7">
    <property type="entry name" value="PHOSPHOLIPASE B-LIKE 2-RELATED"/>
    <property type="match status" value="1"/>
</dbReference>
<evidence type="ECO:0000313" key="9">
    <source>
        <dbReference type="Proteomes" id="UP000270094"/>
    </source>
</evidence>